<dbReference type="InterPro" id="IPR020550">
    <property type="entry name" value="Inositol_monophosphatase_CS"/>
</dbReference>
<evidence type="ECO:0000313" key="11">
    <source>
        <dbReference type="EMBL" id="TVY41243.1"/>
    </source>
</evidence>
<gene>
    <name evidence="11" type="ORF">LSUB1_G002978</name>
</gene>
<dbReference type="PROSITE" id="PS00630">
    <property type="entry name" value="IMP_2"/>
    <property type="match status" value="1"/>
</dbReference>
<evidence type="ECO:0000256" key="8">
    <source>
        <dbReference type="ARBA" id="ARBA00044479"/>
    </source>
</evidence>
<dbReference type="FunFam" id="3.40.190.80:FF:000003">
    <property type="entry name" value="PAP-specific phosphatase HAL2-like"/>
    <property type="match status" value="1"/>
</dbReference>
<feature type="binding site" evidence="10">
    <location>
        <position position="388"/>
    </location>
    <ligand>
        <name>Mg(2+)</name>
        <dbReference type="ChEBI" id="CHEBI:18420"/>
        <label>1</label>
        <note>catalytic</note>
    </ligand>
</feature>
<dbReference type="EC" id="3.1.3.7" evidence="3"/>
<accession>A0A8H8RV71</accession>
<dbReference type="GO" id="GO:0046872">
    <property type="term" value="F:metal ion binding"/>
    <property type="evidence" value="ECO:0007669"/>
    <property type="project" value="UniProtKB-KW"/>
</dbReference>
<name>A0A8H8RV71_9HELO</name>
<dbReference type="InterPro" id="IPR000760">
    <property type="entry name" value="Inositol_monophosphatase-like"/>
</dbReference>
<evidence type="ECO:0000256" key="10">
    <source>
        <dbReference type="PIRSR" id="PIRSR600760-2"/>
    </source>
</evidence>
<dbReference type="NCBIfam" id="TIGR01330">
    <property type="entry name" value="bisphos_HAL2"/>
    <property type="match status" value="1"/>
</dbReference>
<keyword evidence="4 10" id="KW-0479">Metal-binding</keyword>
<keyword evidence="6 10" id="KW-0460">Magnesium</keyword>
<dbReference type="InterPro" id="IPR006239">
    <property type="entry name" value="DPNP"/>
</dbReference>
<dbReference type="Pfam" id="PF00459">
    <property type="entry name" value="Inositol_P"/>
    <property type="match status" value="1"/>
</dbReference>
<evidence type="ECO:0000256" key="4">
    <source>
        <dbReference type="ARBA" id="ARBA00022723"/>
    </source>
</evidence>
<dbReference type="InterPro" id="IPR051090">
    <property type="entry name" value="Inositol_monoP_superfamily"/>
</dbReference>
<evidence type="ECO:0000256" key="3">
    <source>
        <dbReference type="ARBA" id="ARBA00012633"/>
    </source>
</evidence>
<dbReference type="InterPro" id="IPR020583">
    <property type="entry name" value="Inositol_monoP_metal-BS"/>
</dbReference>
<evidence type="ECO:0000256" key="7">
    <source>
        <dbReference type="ARBA" id="ARBA00044466"/>
    </source>
</evidence>
<protein>
    <recommendedName>
        <fullName evidence="3">3'(2'),5'-bisphosphate nucleotidase</fullName>
        <ecNumber evidence="3">3.1.3.7</ecNumber>
    </recommendedName>
</protein>
<sequence length="447" mass="47435">MIQSLGPQLAFGLRLMSPKFNKTLKILPDHKSSHKPSGPRFSPSSSSILRVPPRILFISLIILILAAITKFWSRVSLVSQHLPSSKALSSAPKMSTYSKELEVAELAVQRAAILTKKVFHEKAKGTISKDDKSPVTIGDFGAQALIIQAIKKNFPDDEVVGEEEASTLREDHKLRDEIWALVEGTKLTDTDAENVLGGSIDTVDAMLNAIDAGNSAGGSKGRIWALDPIDGTKGFLRGGQYAVCLALMVDGDVKVGVLGCPNLPVDDSAPLTADAGVDQTDSEGKGVLFSAVLGQGATSRPLGTAGLAKSQPIHMKPVKDITQATFCESVEAGHSSHGDQSAIATKLNISKPSVRMDSQAKYASIARGAGDIYLRLPVSATYQEKIWDHAAGDLIVREAGGQVTDSLGRRLDFSKGRTLAENKGVVAAPAAVHGQVLAVVMDVLYKK</sequence>
<feature type="binding site" evidence="10">
    <location>
        <position position="227"/>
    </location>
    <ligand>
        <name>Mg(2+)</name>
        <dbReference type="ChEBI" id="CHEBI:18420"/>
        <label>1</label>
        <note>catalytic</note>
    </ligand>
</feature>
<dbReference type="SUPFAM" id="SSF56655">
    <property type="entry name" value="Carbohydrate phosphatase"/>
    <property type="match status" value="1"/>
</dbReference>
<evidence type="ECO:0000256" key="6">
    <source>
        <dbReference type="ARBA" id="ARBA00022842"/>
    </source>
</evidence>
<evidence type="ECO:0000256" key="2">
    <source>
        <dbReference type="ARBA" id="ARBA00009759"/>
    </source>
</evidence>
<evidence type="ECO:0000313" key="12">
    <source>
        <dbReference type="Proteomes" id="UP000462212"/>
    </source>
</evidence>
<proteinExistence type="inferred from homology"/>
<organism evidence="11 12">
    <name type="scientific">Lachnellula subtilissima</name>
    <dbReference type="NCBI Taxonomy" id="602034"/>
    <lineage>
        <taxon>Eukaryota</taxon>
        <taxon>Fungi</taxon>
        <taxon>Dikarya</taxon>
        <taxon>Ascomycota</taxon>
        <taxon>Pezizomycotina</taxon>
        <taxon>Leotiomycetes</taxon>
        <taxon>Helotiales</taxon>
        <taxon>Lachnaceae</taxon>
        <taxon>Lachnellula</taxon>
    </lineage>
</organism>
<comment type="caution">
    <text evidence="11">The sequence shown here is derived from an EMBL/GenBank/DDBJ whole genome shotgun (WGS) entry which is preliminary data.</text>
</comment>
<dbReference type="Gene3D" id="3.30.540.10">
    <property type="entry name" value="Fructose-1,6-Bisphosphatase, subunit A, domain 1"/>
    <property type="match status" value="1"/>
</dbReference>
<dbReference type="GO" id="GO:0000103">
    <property type="term" value="P:sulfate assimilation"/>
    <property type="evidence" value="ECO:0007669"/>
    <property type="project" value="TreeGrafter"/>
</dbReference>
<comment type="cofactor">
    <cofactor evidence="1 10">
        <name>Mg(2+)</name>
        <dbReference type="ChEBI" id="CHEBI:18420"/>
    </cofactor>
</comment>
<dbReference type="FunFam" id="3.30.540.10:FF:000015">
    <property type="entry name" value="3',5'-bisphosphate nucleotidase"/>
    <property type="match status" value="1"/>
</dbReference>
<comment type="catalytic activity">
    <reaction evidence="9">
        <text>3'-phosphoadenylyl sulfate + H2O = adenosine 5'-phosphosulfate + phosphate</text>
        <dbReference type="Rhea" id="RHEA:77639"/>
        <dbReference type="ChEBI" id="CHEBI:15377"/>
        <dbReference type="ChEBI" id="CHEBI:43474"/>
        <dbReference type="ChEBI" id="CHEBI:58243"/>
        <dbReference type="ChEBI" id="CHEBI:58339"/>
        <dbReference type="EC" id="3.1.3.7"/>
    </reaction>
    <physiologicalReaction direction="left-to-right" evidence="9">
        <dbReference type="Rhea" id="RHEA:77640"/>
    </physiologicalReaction>
</comment>
<feature type="binding site" evidence="10">
    <location>
        <position position="229"/>
    </location>
    <ligand>
        <name>Mg(2+)</name>
        <dbReference type="ChEBI" id="CHEBI:18420"/>
        <label>1</label>
        <note>catalytic</note>
    </ligand>
</feature>
<evidence type="ECO:0000256" key="5">
    <source>
        <dbReference type="ARBA" id="ARBA00022801"/>
    </source>
</evidence>
<reference evidence="11 12" key="1">
    <citation type="submission" date="2018-05" db="EMBL/GenBank/DDBJ databases">
        <title>Genome sequencing and assembly of the regulated plant pathogen Lachnellula willkommii and related sister species for the development of diagnostic species identification markers.</title>
        <authorList>
            <person name="Giroux E."/>
            <person name="Bilodeau G."/>
        </authorList>
    </citation>
    <scope>NUCLEOTIDE SEQUENCE [LARGE SCALE GENOMIC DNA]</scope>
    <source>
        <strain evidence="11 12">CBS 197.66</strain>
    </source>
</reference>
<dbReference type="CDD" id="cd01517">
    <property type="entry name" value="PAP_phosphatase"/>
    <property type="match status" value="1"/>
</dbReference>
<dbReference type="OrthoDB" id="411145at2759"/>
<dbReference type="GO" id="GO:0016078">
    <property type="term" value="P:tRNA decay"/>
    <property type="evidence" value="ECO:0007669"/>
    <property type="project" value="UniProtKB-ARBA"/>
</dbReference>
<dbReference type="PANTHER" id="PTHR43200">
    <property type="entry name" value="PHOSPHATASE"/>
    <property type="match status" value="1"/>
</dbReference>
<dbReference type="PROSITE" id="PS00629">
    <property type="entry name" value="IMP_1"/>
    <property type="match status" value="1"/>
</dbReference>
<dbReference type="AlphaFoldDB" id="A0A8H8RV71"/>
<dbReference type="Gene3D" id="3.40.190.80">
    <property type="match status" value="1"/>
</dbReference>
<dbReference type="Proteomes" id="UP000462212">
    <property type="component" value="Unassembled WGS sequence"/>
</dbReference>
<comment type="catalytic activity">
    <reaction evidence="8">
        <text>adenosine 3',5'-bisphosphate + H2O = AMP + phosphate</text>
        <dbReference type="Rhea" id="RHEA:10040"/>
        <dbReference type="ChEBI" id="CHEBI:15377"/>
        <dbReference type="ChEBI" id="CHEBI:43474"/>
        <dbReference type="ChEBI" id="CHEBI:58343"/>
        <dbReference type="ChEBI" id="CHEBI:456215"/>
        <dbReference type="EC" id="3.1.3.7"/>
    </reaction>
    <physiologicalReaction direction="left-to-right" evidence="8">
        <dbReference type="Rhea" id="RHEA:10041"/>
    </physiologicalReaction>
</comment>
<keyword evidence="12" id="KW-1185">Reference proteome</keyword>
<keyword evidence="5" id="KW-0378">Hydrolase</keyword>
<feature type="binding site" evidence="10">
    <location>
        <position position="162"/>
    </location>
    <ligand>
        <name>Mg(2+)</name>
        <dbReference type="ChEBI" id="CHEBI:18420"/>
        <label>1</label>
        <note>catalytic</note>
    </ligand>
</feature>
<comment type="catalytic activity">
    <reaction evidence="7">
        <text>adenosine 2',5'-bisphosphate + H2O = AMP + phosphate</text>
        <dbReference type="Rhea" id="RHEA:77643"/>
        <dbReference type="ChEBI" id="CHEBI:15377"/>
        <dbReference type="ChEBI" id="CHEBI:43474"/>
        <dbReference type="ChEBI" id="CHEBI:194156"/>
        <dbReference type="ChEBI" id="CHEBI:456215"/>
        <dbReference type="EC" id="3.1.3.7"/>
    </reaction>
    <physiologicalReaction direction="left-to-right" evidence="7">
        <dbReference type="Rhea" id="RHEA:77644"/>
    </physiologicalReaction>
</comment>
<evidence type="ECO:0000256" key="1">
    <source>
        <dbReference type="ARBA" id="ARBA00001946"/>
    </source>
</evidence>
<dbReference type="EMBL" id="QGMJ01000145">
    <property type="protein sequence ID" value="TVY41243.1"/>
    <property type="molecule type" value="Genomic_DNA"/>
</dbReference>
<evidence type="ECO:0000256" key="9">
    <source>
        <dbReference type="ARBA" id="ARBA00044484"/>
    </source>
</evidence>
<dbReference type="PANTHER" id="PTHR43200:SF6">
    <property type="entry name" value="3'(2'),5'-BISPHOSPHATE NUCLEOTIDASE"/>
    <property type="match status" value="1"/>
</dbReference>
<dbReference type="GO" id="GO:0008441">
    <property type="term" value="F:3'(2'),5'-bisphosphate nucleotidase activity"/>
    <property type="evidence" value="ECO:0007669"/>
    <property type="project" value="UniProtKB-EC"/>
</dbReference>
<dbReference type="GO" id="GO:0046854">
    <property type="term" value="P:phosphatidylinositol phosphate biosynthetic process"/>
    <property type="evidence" value="ECO:0007669"/>
    <property type="project" value="InterPro"/>
</dbReference>
<feature type="binding site" evidence="10">
    <location>
        <position position="230"/>
    </location>
    <ligand>
        <name>Mg(2+)</name>
        <dbReference type="ChEBI" id="CHEBI:18420"/>
        <label>1</label>
        <note>catalytic</note>
    </ligand>
</feature>
<comment type="similarity">
    <text evidence="2">Belongs to the inositol monophosphatase superfamily.</text>
</comment>